<dbReference type="HOGENOM" id="CLU_963342_0_0_1"/>
<feature type="compositionally biased region" description="Low complexity" evidence="1">
    <location>
        <begin position="120"/>
        <end position="130"/>
    </location>
</feature>
<feature type="region of interest" description="Disordered" evidence="1">
    <location>
        <begin position="119"/>
        <end position="142"/>
    </location>
</feature>
<reference evidence="2 3" key="1">
    <citation type="journal article" date="2008" name="Nature">
        <title>The genome of Laccaria bicolor provides insights into mycorrhizal symbiosis.</title>
        <authorList>
            <person name="Martin F."/>
            <person name="Aerts A."/>
            <person name="Ahren D."/>
            <person name="Brun A."/>
            <person name="Danchin E.G.J."/>
            <person name="Duchaussoy F."/>
            <person name="Gibon J."/>
            <person name="Kohler A."/>
            <person name="Lindquist E."/>
            <person name="Pereda V."/>
            <person name="Salamov A."/>
            <person name="Shapiro H.J."/>
            <person name="Wuyts J."/>
            <person name="Blaudez D."/>
            <person name="Buee M."/>
            <person name="Brokstein P."/>
            <person name="Canbaeck B."/>
            <person name="Cohen D."/>
            <person name="Courty P.E."/>
            <person name="Coutinho P.M."/>
            <person name="Delaruelle C."/>
            <person name="Detter J.C."/>
            <person name="Deveau A."/>
            <person name="DiFazio S."/>
            <person name="Duplessis S."/>
            <person name="Fraissinet-Tachet L."/>
            <person name="Lucic E."/>
            <person name="Frey-Klett P."/>
            <person name="Fourrey C."/>
            <person name="Feussner I."/>
            <person name="Gay G."/>
            <person name="Grimwood J."/>
            <person name="Hoegger P.J."/>
            <person name="Jain P."/>
            <person name="Kilaru S."/>
            <person name="Labbe J."/>
            <person name="Lin Y.C."/>
            <person name="Legue V."/>
            <person name="Le Tacon F."/>
            <person name="Marmeisse R."/>
            <person name="Melayah D."/>
            <person name="Montanini B."/>
            <person name="Muratet M."/>
            <person name="Nehls U."/>
            <person name="Niculita-Hirzel H."/>
            <person name="Oudot-Le Secq M.P."/>
            <person name="Peter M."/>
            <person name="Quesneville H."/>
            <person name="Rajashekar B."/>
            <person name="Reich M."/>
            <person name="Rouhier N."/>
            <person name="Schmutz J."/>
            <person name="Yin T."/>
            <person name="Chalot M."/>
            <person name="Henrissat B."/>
            <person name="Kuees U."/>
            <person name="Lucas S."/>
            <person name="Van de Peer Y."/>
            <person name="Podila G.K."/>
            <person name="Polle A."/>
            <person name="Pukkila P.J."/>
            <person name="Richardson P.M."/>
            <person name="Rouze P."/>
            <person name="Sanders I.R."/>
            <person name="Stajich J.E."/>
            <person name="Tunlid A."/>
            <person name="Tuskan G."/>
            <person name="Grigoriev I.V."/>
        </authorList>
    </citation>
    <scope>NUCLEOTIDE SEQUENCE [LARGE SCALE GENOMIC DNA]</scope>
    <source>
        <strain evidence="3">S238N-H82 / ATCC MYA-4686</strain>
    </source>
</reference>
<name>B0D1P6_LACBS</name>
<proteinExistence type="predicted"/>
<dbReference type="GeneID" id="6072890"/>
<accession>B0D1P6</accession>
<dbReference type="AlphaFoldDB" id="B0D1P6"/>
<dbReference type="RefSeq" id="XP_001877575.1">
    <property type="nucleotide sequence ID" value="XM_001877540.1"/>
</dbReference>
<organism evidence="3">
    <name type="scientific">Laccaria bicolor (strain S238N-H82 / ATCC MYA-4686)</name>
    <name type="common">Bicoloured deceiver</name>
    <name type="synonym">Laccaria laccata var. bicolor</name>
    <dbReference type="NCBI Taxonomy" id="486041"/>
    <lineage>
        <taxon>Eukaryota</taxon>
        <taxon>Fungi</taxon>
        <taxon>Dikarya</taxon>
        <taxon>Basidiomycota</taxon>
        <taxon>Agaricomycotina</taxon>
        <taxon>Agaricomycetes</taxon>
        <taxon>Agaricomycetidae</taxon>
        <taxon>Agaricales</taxon>
        <taxon>Agaricineae</taxon>
        <taxon>Hydnangiaceae</taxon>
        <taxon>Laccaria</taxon>
    </lineage>
</organism>
<protein>
    <submittedName>
        <fullName evidence="2">Predicted protein</fullName>
    </submittedName>
</protein>
<dbReference type="EMBL" id="DS547095">
    <property type="protein sequence ID" value="EDR11678.1"/>
    <property type="molecule type" value="Genomic_DNA"/>
</dbReference>
<feature type="region of interest" description="Disordered" evidence="1">
    <location>
        <begin position="1"/>
        <end position="26"/>
    </location>
</feature>
<dbReference type="InParanoid" id="B0D1P6"/>
<keyword evidence="3" id="KW-1185">Reference proteome</keyword>
<sequence>MVPAKSLRGSAPARGPKTVPNDGERRKLENELLNLSHERVPEIGRKVKARDGRKEREKRERARDRIGWEDWEKVEIGIEKGGKAVIGPGNMVLVNASGIEGIPTTALVLLNPALPPPASPSTTLNANPAGALPPPKPASSPAQLKNMAAELQNRNRWSWRSRRNVPICLERHSLRHLDHESIYGGRVIVLRRNANNQRDWTGNQGMMGEQGAINCLVTKMIEEDAERDQSAVVGDVSSETDTQSRAEIGMQKFMGGRFRISSIAAGHQTCLHDGNGLHNGLGTCVLSKQ</sequence>
<dbReference type="KEGG" id="lbc:LACBIDRAFT_293229"/>
<evidence type="ECO:0000313" key="2">
    <source>
        <dbReference type="EMBL" id="EDR11678.1"/>
    </source>
</evidence>
<evidence type="ECO:0000313" key="3">
    <source>
        <dbReference type="Proteomes" id="UP000001194"/>
    </source>
</evidence>
<evidence type="ECO:0000256" key="1">
    <source>
        <dbReference type="SAM" id="MobiDB-lite"/>
    </source>
</evidence>
<dbReference type="STRING" id="486041.B0D1P6"/>
<dbReference type="Proteomes" id="UP000001194">
    <property type="component" value="Unassembled WGS sequence"/>
</dbReference>
<feature type="region of interest" description="Disordered" evidence="1">
    <location>
        <begin position="41"/>
        <end position="63"/>
    </location>
</feature>
<gene>
    <name evidence="2" type="ORF">LACBIDRAFT_293229</name>
</gene>